<dbReference type="InterPro" id="IPR000477">
    <property type="entry name" value="RT_dom"/>
</dbReference>
<keyword evidence="3" id="KW-1185">Reference proteome</keyword>
<gene>
    <name evidence="2" type="ORF">AVEN_51300_1</name>
</gene>
<protein>
    <recommendedName>
        <fullName evidence="1">Reverse transcriptase domain-containing protein</fullName>
    </recommendedName>
</protein>
<dbReference type="PROSITE" id="PS50878">
    <property type="entry name" value="RT_POL"/>
    <property type="match status" value="1"/>
</dbReference>
<dbReference type="PANTHER" id="PTHR37984">
    <property type="entry name" value="PROTEIN CBG26694"/>
    <property type="match status" value="1"/>
</dbReference>
<evidence type="ECO:0000313" key="3">
    <source>
        <dbReference type="Proteomes" id="UP000499080"/>
    </source>
</evidence>
<evidence type="ECO:0000313" key="2">
    <source>
        <dbReference type="EMBL" id="GBN86590.1"/>
    </source>
</evidence>
<dbReference type="FunFam" id="3.30.70.270:FF:000003">
    <property type="entry name" value="Transposon Ty3-G Gag-Pol polyprotein"/>
    <property type="match status" value="1"/>
</dbReference>
<dbReference type="AlphaFoldDB" id="A0A4Y2SH20"/>
<feature type="domain" description="Reverse transcriptase" evidence="1">
    <location>
        <begin position="1"/>
        <end position="65"/>
    </location>
</feature>
<proteinExistence type="predicted"/>
<dbReference type="GO" id="GO:0071897">
    <property type="term" value="P:DNA biosynthetic process"/>
    <property type="evidence" value="ECO:0007669"/>
    <property type="project" value="UniProtKB-ARBA"/>
</dbReference>
<dbReference type="InterPro" id="IPR043128">
    <property type="entry name" value="Rev_trsase/Diguanyl_cyclase"/>
</dbReference>
<dbReference type="OrthoDB" id="41323at2759"/>
<dbReference type="Gene3D" id="3.30.70.270">
    <property type="match status" value="1"/>
</dbReference>
<organism evidence="2 3">
    <name type="scientific">Araneus ventricosus</name>
    <name type="common">Orbweaver spider</name>
    <name type="synonym">Epeira ventricosa</name>
    <dbReference type="NCBI Taxonomy" id="182803"/>
    <lineage>
        <taxon>Eukaryota</taxon>
        <taxon>Metazoa</taxon>
        <taxon>Ecdysozoa</taxon>
        <taxon>Arthropoda</taxon>
        <taxon>Chelicerata</taxon>
        <taxon>Arachnida</taxon>
        <taxon>Araneae</taxon>
        <taxon>Araneomorphae</taxon>
        <taxon>Entelegynae</taxon>
        <taxon>Araneoidea</taxon>
        <taxon>Araneidae</taxon>
        <taxon>Araneus</taxon>
    </lineage>
</organism>
<dbReference type="Pfam" id="PF00078">
    <property type="entry name" value="RVT_1"/>
    <property type="match status" value="1"/>
</dbReference>
<reference evidence="2 3" key="1">
    <citation type="journal article" date="2019" name="Sci. Rep.">
        <title>Orb-weaving spider Araneus ventricosus genome elucidates the spidroin gene catalogue.</title>
        <authorList>
            <person name="Kono N."/>
            <person name="Nakamura H."/>
            <person name="Ohtoshi R."/>
            <person name="Moran D.A.P."/>
            <person name="Shinohara A."/>
            <person name="Yoshida Y."/>
            <person name="Fujiwara M."/>
            <person name="Mori M."/>
            <person name="Tomita M."/>
            <person name="Arakawa K."/>
        </authorList>
    </citation>
    <scope>NUCLEOTIDE SEQUENCE [LARGE SCALE GENOMIC DNA]</scope>
</reference>
<evidence type="ECO:0000259" key="1">
    <source>
        <dbReference type="PROSITE" id="PS50878"/>
    </source>
</evidence>
<name>A0A4Y2SH20_ARAVE</name>
<dbReference type="InterPro" id="IPR050951">
    <property type="entry name" value="Retrovirus_Pol_polyprotein"/>
</dbReference>
<dbReference type="SUPFAM" id="SSF56672">
    <property type="entry name" value="DNA/RNA polymerases"/>
    <property type="match status" value="1"/>
</dbReference>
<dbReference type="Proteomes" id="UP000499080">
    <property type="component" value="Unassembled WGS sequence"/>
</dbReference>
<sequence length="106" mass="11970">MNEVLHGFDFPFVYLEDILISSSSEQEHATHLNMVLKRLSENGIRINVAKCVLGVQELSFLGHLVNEHVIRPLLMKVAPIVNYDRPKTVKDLSKYSASSPCTNTFN</sequence>
<accession>A0A4Y2SH20</accession>
<dbReference type="PANTHER" id="PTHR37984:SF5">
    <property type="entry name" value="PROTEIN NYNRIN-LIKE"/>
    <property type="match status" value="1"/>
</dbReference>
<dbReference type="InterPro" id="IPR043502">
    <property type="entry name" value="DNA/RNA_pol_sf"/>
</dbReference>
<dbReference type="EMBL" id="BGPR01021369">
    <property type="protein sequence ID" value="GBN86590.1"/>
    <property type="molecule type" value="Genomic_DNA"/>
</dbReference>
<comment type="caution">
    <text evidence="2">The sequence shown here is derived from an EMBL/GenBank/DDBJ whole genome shotgun (WGS) entry which is preliminary data.</text>
</comment>